<organism evidence="8 9">
    <name type="scientific">Candidatus Caccalectryoclostridium excrementigallinarum</name>
    <dbReference type="NCBI Taxonomy" id="2840710"/>
    <lineage>
        <taxon>Bacteria</taxon>
        <taxon>Bacillati</taxon>
        <taxon>Bacillota</taxon>
        <taxon>Clostridia</taxon>
        <taxon>Christensenellales</taxon>
        <taxon>Christensenellaceae</taxon>
        <taxon>Christensenellaceae incertae sedis</taxon>
        <taxon>Candidatus Caccalectryoclostridium</taxon>
    </lineage>
</organism>
<keyword evidence="3 5" id="KW-0663">Pyridoxal phosphate</keyword>
<dbReference type="Pfam" id="PF00291">
    <property type="entry name" value="PALP"/>
    <property type="match status" value="1"/>
</dbReference>
<dbReference type="Gene3D" id="3.40.50.1100">
    <property type="match status" value="2"/>
</dbReference>
<evidence type="ECO:0000256" key="1">
    <source>
        <dbReference type="ARBA" id="ARBA00001933"/>
    </source>
</evidence>
<dbReference type="GO" id="GO:0005737">
    <property type="term" value="C:cytoplasm"/>
    <property type="evidence" value="ECO:0007669"/>
    <property type="project" value="TreeGrafter"/>
</dbReference>
<dbReference type="NCBIfam" id="TIGR00260">
    <property type="entry name" value="thrC"/>
    <property type="match status" value="1"/>
</dbReference>
<dbReference type="Pfam" id="PF14821">
    <property type="entry name" value="Thr_synth_N"/>
    <property type="match status" value="1"/>
</dbReference>
<reference evidence="8" key="1">
    <citation type="submission" date="2020-10" db="EMBL/GenBank/DDBJ databases">
        <authorList>
            <person name="Gilroy R."/>
        </authorList>
    </citation>
    <scope>NUCLEOTIDE SEQUENCE</scope>
    <source>
        <strain evidence="8">9366</strain>
    </source>
</reference>
<accession>A0A9D1SKS3</accession>
<dbReference type="GO" id="GO:0004795">
    <property type="term" value="F:threonine synthase activity"/>
    <property type="evidence" value="ECO:0007669"/>
    <property type="project" value="UniProtKB-UniRule"/>
</dbReference>
<evidence type="ECO:0000256" key="2">
    <source>
        <dbReference type="ARBA" id="ARBA00005517"/>
    </source>
</evidence>
<protein>
    <recommendedName>
        <fullName evidence="4">Threonine synthase</fullName>
        <ecNumber evidence="4">4.2.3.1</ecNumber>
    </recommendedName>
</protein>
<dbReference type="InterPro" id="IPR004450">
    <property type="entry name" value="Thr_synthase-like"/>
</dbReference>
<dbReference type="GO" id="GO:0009088">
    <property type="term" value="P:threonine biosynthetic process"/>
    <property type="evidence" value="ECO:0007669"/>
    <property type="project" value="UniProtKB-UniRule"/>
</dbReference>
<evidence type="ECO:0000313" key="8">
    <source>
        <dbReference type="EMBL" id="HIU63247.1"/>
    </source>
</evidence>
<dbReference type="InterPro" id="IPR036052">
    <property type="entry name" value="TrpB-like_PALP_sf"/>
</dbReference>
<evidence type="ECO:0000259" key="7">
    <source>
        <dbReference type="Pfam" id="PF14821"/>
    </source>
</evidence>
<gene>
    <name evidence="8" type="ORF">IAB07_05730</name>
</gene>
<dbReference type="InterPro" id="IPR037158">
    <property type="entry name" value="Thr_synth_N_sf"/>
</dbReference>
<comment type="caution">
    <text evidence="8">The sequence shown here is derived from an EMBL/GenBank/DDBJ whole genome shotgun (WGS) entry which is preliminary data.</text>
</comment>
<evidence type="ECO:0000259" key="6">
    <source>
        <dbReference type="Pfam" id="PF00291"/>
    </source>
</evidence>
<evidence type="ECO:0000256" key="3">
    <source>
        <dbReference type="ARBA" id="ARBA00022898"/>
    </source>
</evidence>
<dbReference type="InterPro" id="IPR029144">
    <property type="entry name" value="Thr_synth_N"/>
</dbReference>
<reference evidence="8" key="2">
    <citation type="journal article" date="2021" name="PeerJ">
        <title>Extensive microbial diversity within the chicken gut microbiome revealed by metagenomics and culture.</title>
        <authorList>
            <person name="Gilroy R."/>
            <person name="Ravi A."/>
            <person name="Getino M."/>
            <person name="Pursley I."/>
            <person name="Horton D.L."/>
            <person name="Alikhan N.F."/>
            <person name="Baker D."/>
            <person name="Gharbi K."/>
            <person name="Hall N."/>
            <person name="Watson M."/>
            <person name="Adriaenssens E.M."/>
            <person name="Foster-Nyarko E."/>
            <person name="Jarju S."/>
            <person name="Secka A."/>
            <person name="Antonio M."/>
            <person name="Oren A."/>
            <person name="Chaudhuri R.R."/>
            <person name="La Ragione R."/>
            <person name="Hildebrand F."/>
            <person name="Pallen M.J."/>
        </authorList>
    </citation>
    <scope>NUCLEOTIDE SEQUENCE</scope>
    <source>
        <strain evidence="8">9366</strain>
    </source>
</reference>
<proteinExistence type="inferred from homology"/>
<dbReference type="CDD" id="cd01560">
    <property type="entry name" value="Thr-synth_2"/>
    <property type="match status" value="1"/>
</dbReference>
<sequence length="494" mass="54827">MKYVSTRNKERVVSGAQAIVEGISPDGGLYVPQQFPELKKADWEKLCGMDYTERAAFVLSLFLDDFCYDELLTFAKEAYGRFYGEDPCPLTKVDEDLFFLELWHGPTCAFKDMALTMLPHLLTASKRKIGQEGKTLILTATSGDTGKAAMEGFRDVEGTSIIVFYPSDGVSDMQRRQMITQEGKNVCVCAIKGNFDDAQSAVKRIFTSEETAAKLAESGYKLSSANSINWGRLAPQIAYYISAYCDLLNAGEIKFGERVDFCVPTGNFGDILAAYYAMRMGMPEGRLICASNSNKVLTDFFRSGTYDTRRKFVETMSPSMDIIISSNLERLLFEYSGRDDKLTAERMNALKAQGYYSVSEGELAKMRELFGCGSCDEEETAEVIADYFDEYGYLLDPHTAVAAGVYGEQEEEKGVPCVIVSTANPYKFPADVLEAVAQVREDDPYEAAKKLNEFSGAPVPQPLCGLDKKPVRFDKVIEKGEIENFVLEKAKGGL</sequence>
<evidence type="ECO:0000256" key="4">
    <source>
        <dbReference type="NCBIfam" id="TIGR00260"/>
    </source>
</evidence>
<feature type="modified residue" description="N6-(pyridoxal phosphate)lysine" evidence="5">
    <location>
        <position position="111"/>
    </location>
</feature>
<feature type="domain" description="Threonine synthase N-terminal" evidence="7">
    <location>
        <begin position="2"/>
        <end position="79"/>
    </location>
</feature>
<dbReference type="EMBL" id="DVNJ01000031">
    <property type="protein sequence ID" value="HIU63247.1"/>
    <property type="molecule type" value="Genomic_DNA"/>
</dbReference>
<dbReference type="PANTHER" id="PTHR43515">
    <property type="entry name" value="THREONINE SYNTHASE-LIKE 1"/>
    <property type="match status" value="1"/>
</dbReference>
<evidence type="ECO:0000256" key="5">
    <source>
        <dbReference type="PIRSR" id="PIRSR604450-51"/>
    </source>
</evidence>
<comment type="similarity">
    <text evidence="2">Belongs to the threonine synthase family.</text>
</comment>
<dbReference type="Gene3D" id="3.90.1380.10">
    <property type="entry name" value="Threonine synthase, N-terminal domain"/>
    <property type="match status" value="1"/>
</dbReference>
<name>A0A9D1SKS3_9FIRM</name>
<dbReference type="PANTHER" id="PTHR43515:SF1">
    <property type="entry name" value="THREONINE SYNTHASE-LIKE 1"/>
    <property type="match status" value="1"/>
</dbReference>
<dbReference type="SUPFAM" id="SSF53686">
    <property type="entry name" value="Tryptophan synthase beta subunit-like PLP-dependent enzymes"/>
    <property type="match status" value="1"/>
</dbReference>
<dbReference type="Proteomes" id="UP000824145">
    <property type="component" value="Unassembled WGS sequence"/>
</dbReference>
<dbReference type="InterPro" id="IPR001926">
    <property type="entry name" value="TrpB-like_PALP"/>
</dbReference>
<comment type="cofactor">
    <cofactor evidence="1 5">
        <name>pyridoxal 5'-phosphate</name>
        <dbReference type="ChEBI" id="CHEBI:597326"/>
    </cofactor>
</comment>
<dbReference type="EC" id="4.2.3.1" evidence="4"/>
<keyword evidence="8" id="KW-0456">Lyase</keyword>
<dbReference type="AlphaFoldDB" id="A0A9D1SKS3"/>
<feature type="domain" description="Tryptophan synthase beta chain-like PALP" evidence="6">
    <location>
        <begin position="93"/>
        <end position="409"/>
    </location>
</feature>
<evidence type="ECO:0000313" key="9">
    <source>
        <dbReference type="Proteomes" id="UP000824145"/>
    </source>
</evidence>